<dbReference type="InterPro" id="IPR000086">
    <property type="entry name" value="NUDIX_hydrolase_dom"/>
</dbReference>
<dbReference type="EMBL" id="JAUFRC010000001">
    <property type="protein sequence ID" value="MDN3713274.1"/>
    <property type="molecule type" value="Genomic_DNA"/>
</dbReference>
<comment type="caution">
    <text evidence="3">The sequence shown here is derived from an EMBL/GenBank/DDBJ whole genome shotgun (WGS) entry which is preliminary data.</text>
</comment>
<evidence type="ECO:0000313" key="3">
    <source>
        <dbReference type="EMBL" id="MDN3713274.1"/>
    </source>
</evidence>
<dbReference type="Gene3D" id="3.90.79.10">
    <property type="entry name" value="Nucleoside Triphosphate Pyrophosphohydrolase"/>
    <property type="match status" value="1"/>
</dbReference>
<organism evidence="3 4">
    <name type="scientific">Paracoccus cavernae</name>
    <dbReference type="NCBI Taxonomy" id="1571207"/>
    <lineage>
        <taxon>Bacteria</taxon>
        <taxon>Pseudomonadati</taxon>
        <taxon>Pseudomonadota</taxon>
        <taxon>Alphaproteobacteria</taxon>
        <taxon>Rhodobacterales</taxon>
        <taxon>Paracoccaceae</taxon>
        <taxon>Paracoccus</taxon>
    </lineage>
</organism>
<evidence type="ECO:0000313" key="4">
    <source>
        <dbReference type="Proteomes" id="UP001243846"/>
    </source>
</evidence>
<reference evidence="4" key="1">
    <citation type="journal article" date="2019" name="Int. J. Syst. Evol. Microbiol.">
        <title>The Global Catalogue of Microorganisms (GCM) 10K type strain sequencing project: providing services to taxonomists for standard genome sequencing and annotation.</title>
        <authorList>
            <consortium name="The Broad Institute Genomics Platform"/>
            <consortium name="The Broad Institute Genome Sequencing Center for Infectious Disease"/>
            <person name="Wu L."/>
            <person name="Ma J."/>
        </authorList>
    </citation>
    <scope>NUCLEOTIDE SEQUENCE [LARGE SCALE GENOMIC DNA]</scope>
    <source>
        <strain evidence="4">CECT 8482</strain>
    </source>
</reference>
<accession>A0ABT8DDB1</accession>
<evidence type="ECO:0000259" key="2">
    <source>
        <dbReference type="Pfam" id="PF00293"/>
    </source>
</evidence>
<feature type="region of interest" description="Disordered" evidence="1">
    <location>
        <begin position="1"/>
        <end position="55"/>
    </location>
</feature>
<sequence length="185" mass="20283">MCAPRAPIHSGPPLSRNGGSFVTGASGGGAADFPTGGSRHSSDAAGRGFADAPQGRRQDLLDHAGRGIEAGETALEALHRELGEEVGLLDARIGPLVWRRRQTTTYYKKLWQQSEDYFLVETERFVPHMRDEAEARLVTEFRWWHLDELAEADEVITPLSLGKIVSDYLDHGAPDPLPPTEIVVD</sequence>
<dbReference type="InterPro" id="IPR015797">
    <property type="entry name" value="NUDIX_hydrolase-like_dom_sf"/>
</dbReference>
<keyword evidence="4" id="KW-1185">Reference proteome</keyword>
<name>A0ABT8DDB1_9RHOB</name>
<feature type="domain" description="Nudix hydrolase" evidence="2">
    <location>
        <begin position="62"/>
        <end position="152"/>
    </location>
</feature>
<dbReference type="Proteomes" id="UP001243846">
    <property type="component" value="Unassembled WGS sequence"/>
</dbReference>
<dbReference type="SUPFAM" id="SSF55811">
    <property type="entry name" value="Nudix"/>
    <property type="match status" value="1"/>
</dbReference>
<proteinExistence type="predicted"/>
<protein>
    <submittedName>
        <fullName evidence="3">NUDIX domain-containing protein</fullName>
    </submittedName>
</protein>
<dbReference type="Pfam" id="PF00293">
    <property type="entry name" value="NUDIX"/>
    <property type="match status" value="1"/>
</dbReference>
<gene>
    <name evidence="3" type="ORF">QWZ10_18905</name>
</gene>
<evidence type="ECO:0000256" key="1">
    <source>
        <dbReference type="SAM" id="MobiDB-lite"/>
    </source>
</evidence>